<comment type="catalytic activity">
    <reaction evidence="15">
        <text>a ubiquinone + NADH + 5 H(+)(in) = a ubiquinol + NAD(+) + 4 H(+)(out)</text>
        <dbReference type="Rhea" id="RHEA:29091"/>
        <dbReference type="Rhea" id="RHEA-COMP:9565"/>
        <dbReference type="Rhea" id="RHEA-COMP:9566"/>
        <dbReference type="ChEBI" id="CHEBI:15378"/>
        <dbReference type="ChEBI" id="CHEBI:16389"/>
        <dbReference type="ChEBI" id="CHEBI:17976"/>
        <dbReference type="ChEBI" id="CHEBI:57540"/>
        <dbReference type="ChEBI" id="CHEBI:57945"/>
        <dbReference type="EC" id="7.1.1.2"/>
    </reaction>
</comment>
<dbReference type="InterPro" id="IPR050269">
    <property type="entry name" value="ComplexI_Subunit6"/>
</dbReference>
<keyword evidence="10 16" id="KW-1133">Transmembrane helix</keyword>
<dbReference type="EC" id="7.1.1.2" evidence="3"/>
<evidence type="ECO:0000256" key="9">
    <source>
        <dbReference type="ARBA" id="ARBA00022982"/>
    </source>
</evidence>
<evidence type="ECO:0000256" key="16">
    <source>
        <dbReference type="SAM" id="Phobius"/>
    </source>
</evidence>
<evidence type="ECO:0000256" key="6">
    <source>
        <dbReference type="ARBA" id="ARBA00022660"/>
    </source>
</evidence>
<feature type="transmembrane region" description="Helical" evidence="16">
    <location>
        <begin position="57"/>
        <end position="78"/>
    </location>
</feature>
<dbReference type="AlphaFoldDB" id="A0A0S3H7V7"/>
<protein>
    <recommendedName>
        <fullName evidence="4">NADH-ubiquinone oxidoreductase chain 6</fullName>
        <ecNumber evidence="3">7.1.1.2</ecNumber>
    </recommendedName>
    <alternativeName>
        <fullName evidence="14">NADH dehydrogenase subunit 6</fullName>
    </alternativeName>
</protein>
<dbReference type="PANTHER" id="PTHR11435:SF1">
    <property type="entry name" value="NADH-UBIQUINONE OXIDOREDUCTASE CHAIN 6"/>
    <property type="match status" value="1"/>
</dbReference>
<evidence type="ECO:0000256" key="7">
    <source>
        <dbReference type="ARBA" id="ARBA00022692"/>
    </source>
</evidence>
<gene>
    <name evidence="17" type="primary">ND6</name>
</gene>
<dbReference type="GO" id="GO:0008137">
    <property type="term" value="F:NADH dehydrogenase (ubiquinone) activity"/>
    <property type="evidence" value="ECO:0007669"/>
    <property type="project" value="UniProtKB-EC"/>
</dbReference>
<evidence type="ECO:0000256" key="2">
    <source>
        <dbReference type="ARBA" id="ARBA00005698"/>
    </source>
</evidence>
<evidence type="ECO:0000256" key="15">
    <source>
        <dbReference type="ARBA" id="ARBA00049551"/>
    </source>
</evidence>
<evidence type="ECO:0000256" key="1">
    <source>
        <dbReference type="ARBA" id="ARBA00004225"/>
    </source>
</evidence>
<evidence type="ECO:0000256" key="5">
    <source>
        <dbReference type="ARBA" id="ARBA00022448"/>
    </source>
</evidence>
<keyword evidence="9" id="KW-0249">Electron transport</keyword>
<keyword evidence="8" id="KW-1278">Translocase</keyword>
<keyword evidence="13 16" id="KW-0472">Membrane</keyword>
<evidence type="ECO:0000256" key="11">
    <source>
        <dbReference type="ARBA" id="ARBA00023027"/>
    </source>
</evidence>
<evidence type="ECO:0000256" key="3">
    <source>
        <dbReference type="ARBA" id="ARBA00012944"/>
    </source>
</evidence>
<evidence type="ECO:0000256" key="4">
    <source>
        <dbReference type="ARBA" id="ARBA00021095"/>
    </source>
</evidence>
<geneLocation type="mitochondrion" evidence="17"/>
<name>A0A0S3H7V7_AMEME</name>
<keyword evidence="11" id="KW-0520">NAD</keyword>
<evidence type="ECO:0000256" key="13">
    <source>
        <dbReference type="ARBA" id="ARBA00023136"/>
    </source>
</evidence>
<keyword evidence="12 17" id="KW-0496">Mitochondrion</keyword>
<feature type="transmembrane region" description="Helical" evidence="16">
    <location>
        <begin position="90"/>
        <end position="108"/>
    </location>
</feature>
<comment type="subcellular location">
    <subcellularLocation>
        <location evidence="1">Mitochondrion membrane</location>
        <topology evidence="1">Multi-pass membrane protein</topology>
    </subcellularLocation>
</comment>
<feature type="transmembrane region" description="Helical" evidence="16">
    <location>
        <begin position="128"/>
        <end position="157"/>
    </location>
</feature>
<dbReference type="PANTHER" id="PTHR11435">
    <property type="entry name" value="NADH UBIQUINONE OXIDOREDUCTASE SUBUNIT ND6"/>
    <property type="match status" value="1"/>
</dbReference>
<comment type="similarity">
    <text evidence="2">Belongs to the complex I subunit 6 family.</text>
</comment>
<evidence type="ECO:0000256" key="14">
    <source>
        <dbReference type="ARBA" id="ARBA00031019"/>
    </source>
</evidence>
<proteinExistence type="inferred from homology"/>
<evidence type="ECO:0000313" key="17">
    <source>
        <dbReference type="EMBL" id="ALR49236.1"/>
    </source>
</evidence>
<evidence type="ECO:0000256" key="12">
    <source>
        <dbReference type="ARBA" id="ARBA00023128"/>
    </source>
</evidence>
<evidence type="ECO:0000256" key="8">
    <source>
        <dbReference type="ARBA" id="ARBA00022967"/>
    </source>
</evidence>
<sequence>MTAFLDLFMLTFVVGYGGVPSYPAAYFAAVRLAVAGGVRSGDMAGHGGSLDGLMLFLFYWGGLFVVFAYSAALAAVPFPETWGAGAVKVYVLMYLFGVGDAVWLFWGGHGGYWVMDDFKEFFTVRGHIAGISLMFSVGGGMLVVCAWLLFFCLCLILELTRRLSRGALRAV</sequence>
<keyword evidence="7 16" id="KW-0812">Transmembrane</keyword>
<dbReference type="GO" id="GO:0031966">
    <property type="term" value="C:mitochondrial membrane"/>
    <property type="evidence" value="ECO:0007669"/>
    <property type="project" value="UniProtKB-SubCell"/>
</dbReference>
<keyword evidence="6" id="KW-0679">Respiratory chain</keyword>
<accession>A0A0S3H7V7</accession>
<organism evidence="17">
    <name type="scientific">Ameiurus melas</name>
    <name type="common">Black bullhead</name>
    <name type="synonym">Silurus melas</name>
    <dbReference type="NCBI Taxonomy" id="219545"/>
    <lineage>
        <taxon>Eukaryota</taxon>
        <taxon>Metazoa</taxon>
        <taxon>Chordata</taxon>
        <taxon>Craniata</taxon>
        <taxon>Vertebrata</taxon>
        <taxon>Euteleostomi</taxon>
        <taxon>Actinopterygii</taxon>
        <taxon>Neopterygii</taxon>
        <taxon>Teleostei</taxon>
        <taxon>Ostariophysi</taxon>
        <taxon>Siluriformes</taxon>
        <taxon>Ictaluridae</taxon>
        <taxon>Ameiurus</taxon>
    </lineage>
</organism>
<evidence type="ECO:0000256" key="10">
    <source>
        <dbReference type="ARBA" id="ARBA00022989"/>
    </source>
</evidence>
<dbReference type="EMBL" id="KT804702">
    <property type="protein sequence ID" value="ALR49236.1"/>
    <property type="molecule type" value="Genomic_DNA"/>
</dbReference>
<keyword evidence="5" id="KW-0813">Transport</keyword>
<reference evidence="17" key="1">
    <citation type="submission" date="2015-09" db="EMBL/GenBank/DDBJ databases">
        <authorList>
            <person name="Jackson K.R."/>
            <person name="Lunt B.L."/>
            <person name="Fisher J.N.B."/>
            <person name="Gardner A.V."/>
            <person name="Bailey M.E."/>
            <person name="Deus L.M."/>
            <person name="Earl A.S."/>
            <person name="Gibby P.D."/>
            <person name="Hartmann K.A."/>
            <person name="Liu J.E."/>
            <person name="Manci A.M."/>
            <person name="Nielsen D.A."/>
            <person name="Solomon M.B."/>
            <person name="Breakwell D.P."/>
            <person name="Burnett S.H."/>
            <person name="Grose J.H."/>
        </authorList>
    </citation>
    <scope>NUCLEOTIDE SEQUENCE</scope>
    <source>
        <tissue evidence="17">Fin ray</tissue>
    </source>
</reference>